<feature type="domain" description="Carbohydrate-binding" evidence="2">
    <location>
        <begin position="46"/>
        <end position="195"/>
    </location>
</feature>
<dbReference type="Pfam" id="PF19313">
    <property type="entry name" value="DUF5916"/>
    <property type="match status" value="1"/>
</dbReference>
<evidence type="ECO:0000313" key="4">
    <source>
        <dbReference type="EMBL" id="MTI26978.1"/>
    </source>
</evidence>
<accession>A0ABW9RS39</accession>
<dbReference type="Gene3D" id="2.60.40.1190">
    <property type="match status" value="1"/>
</dbReference>
<keyword evidence="5" id="KW-1185">Reference proteome</keyword>
<comment type="caution">
    <text evidence="4">The sequence shown here is derived from an EMBL/GenBank/DDBJ whole genome shotgun (WGS) entry which is preliminary data.</text>
</comment>
<gene>
    <name evidence="4" type="ORF">E1163_18620</name>
</gene>
<dbReference type="SUPFAM" id="SSF49344">
    <property type="entry name" value="CBD9-like"/>
    <property type="match status" value="1"/>
</dbReference>
<proteinExistence type="predicted"/>
<feature type="domain" description="DUF5916" evidence="3">
    <location>
        <begin position="249"/>
        <end position="350"/>
    </location>
</feature>
<evidence type="ECO:0000259" key="3">
    <source>
        <dbReference type="Pfam" id="PF19313"/>
    </source>
</evidence>
<organism evidence="4 5">
    <name type="scientific">Fulvivirga kasyanovii</name>
    <dbReference type="NCBI Taxonomy" id="396812"/>
    <lineage>
        <taxon>Bacteria</taxon>
        <taxon>Pseudomonadati</taxon>
        <taxon>Bacteroidota</taxon>
        <taxon>Cytophagia</taxon>
        <taxon>Cytophagales</taxon>
        <taxon>Fulvivirgaceae</taxon>
        <taxon>Fulvivirga</taxon>
    </lineage>
</organism>
<name>A0ABW9RS39_9BACT</name>
<dbReference type="EMBL" id="SMLW01000606">
    <property type="protein sequence ID" value="MTI26978.1"/>
    <property type="molecule type" value="Genomic_DNA"/>
</dbReference>
<dbReference type="InterPro" id="IPR010502">
    <property type="entry name" value="Carb-bd_dom_fam9"/>
</dbReference>
<evidence type="ECO:0000256" key="1">
    <source>
        <dbReference type="SAM" id="SignalP"/>
    </source>
</evidence>
<protein>
    <recommendedName>
        <fullName evidence="6">Hydrolase</fullName>
    </recommendedName>
</protein>
<evidence type="ECO:0000313" key="5">
    <source>
        <dbReference type="Proteomes" id="UP000798808"/>
    </source>
</evidence>
<feature type="chain" id="PRO_5047464736" description="Hydrolase" evidence="1">
    <location>
        <begin position="20"/>
        <end position="735"/>
    </location>
</feature>
<evidence type="ECO:0008006" key="6">
    <source>
        <dbReference type="Google" id="ProtNLM"/>
    </source>
</evidence>
<sequence length="735" mass="84396">MKLPFLVIMMTALSFTMHAQMDNQNFPPPLAPVEVEAVSANANIKIDGKLSEADWQNAPTVNDFFKIEPRQGGEFKHRTNVRLLYDQKHLYLGVFCADSLGKKGIRVQDLRRDFDWQENDNFGIQLDPQNLKQYCVSFQTTPYGNQRDLQNFNDNNTDNDWNALWSVRTHQTDSGYYAEFAIPFKSIRYERPSQTDSVTWGLTFTRLARRDYEHTVFPAIPQSFSPYRMTYAASLKGLKVPEPSANIRVEPYFLYQYDESEAAGKNTSDSDVKIGGDVKWAINPRSVLDLTFNTDFAQADVDRAVNNLERFNIFFPERRQFFLENSGIWAGAGDLSIKPFFSRTIGLQGNFNAEPARIDAGVRYTMRDDQRSIAGLYIHQAQTGNSPAASFGAARYLQNYGQENNIGIMLTHRQDEHSDELGVGQSNNTTLTVDGLIRPKNELTVTYMLSGSRDNSSDTLGLAGKLFASYSANKFYLGWLTNFVTEDYNPDMGFVYQNNVIRHNPGGYFIWRPKNIPWIRRFDPGAFFNYYHDASDPGNFQQANIYLFPIYIIFTNGSFFEYAIYPTWQNINFDFAPLGISIAHDEYYYTNHQVKYNSDQSRKLSVSGSFSWGDFYNGKKITTNGGVRFAPIPHMAFTADYEYNKLNDLGTQKESLETHLTTLGARFALNPRVQLSAFYQYNSFDEQGRWNIRGSWEYRPLSFIYLVFNDTRIQGLEQPFAEQQVIAKVTFLKQF</sequence>
<dbReference type="Proteomes" id="UP000798808">
    <property type="component" value="Unassembled WGS sequence"/>
</dbReference>
<reference evidence="4 5" key="1">
    <citation type="submission" date="2019-02" db="EMBL/GenBank/DDBJ databases">
        <authorList>
            <person name="Goldberg S.R."/>
            <person name="Haltli B.A."/>
            <person name="Correa H."/>
            <person name="Russell K.G."/>
        </authorList>
    </citation>
    <scope>NUCLEOTIDE SEQUENCE [LARGE SCALE GENOMIC DNA]</scope>
    <source>
        <strain evidence="4 5">JCM 16186</strain>
    </source>
</reference>
<dbReference type="SUPFAM" id="SSF56935">
    <property type="entry name" value="Porins"/>
    <property type="match status" value="1"/>
</dbReference>
<dbReference type="Pfam" id="PF06452">
    <property type="entry name" value="CBM9_1"/>
    <property type="match status" value="1"/>
</dbReference>
<dbReference type="RefSeq" id="WP_155173986.1">
    <property type="nucleotide sequence ID" value="NZ_BAAAFL010000068.1"/>
</dbReference>
<dbReference type="CDD" id="cd09618">
    <property type="entry name" value="CBM9_like_2"/>
    <property type="match status" value="1"/>
</dbReference>
<keyword evidence="1" id="KW-0732">Signal</keyword>
<evidence type="ECO:0000259" key="2">
    <source>
        <dbReference type="Pfam" id="PF06452"/>
    </source>
</evidence>
<dbReference type="InterPro" id="IPR045670">
    <property type="entry name" value="DUF5916"/>
</dbReference>
<feature type="signal peptide" evidence="1">
    <location>
        <begin position="1"/>
        <end position="19"/>
    </location>
</feature>